<dbReference type="InterPro" id="IPR004268">
    <property type="entry name" value="MurJ"/>
</dbReference>
<keyword evidence="10 11" id="KW-0813">Transport</keyword>
<sequence>MKLLRSTLLFSALTFLSRLSGYARDMVQAHVFGASGLTDAFVVAYRIPNFLRRIFAEGAFAQAFVPVFSAARQSGDRQALRHLLDRVAGTLCAVVLVVTVIGVICAPWLVNVFAPGYAGDPVRHAAAGDMLRITFPYLFFISMVALAGGVLNSFQRFAVPALTPILHNLAVIAAALWLAPLLEVPVYALAWGVFAAGAIQLLVQVPALARLGLVPRPRLGFADPGVRRVLRLMGPAVLSASVSQVNLLVGTAFASLLVAGSQTWLYLADRLLEFPIGMFGVALGTVLLPTLSRRSAAGDGEGFRRSIDWGVRVMMLLALPAAAGLVVLAGPICATLYQHGRFTPEDTAMTALALSALCVGLPGFMLGKVLAPGFFARQDTRTPMRAAVIVVVVNIALLFAVVLPLRNAGVATAHVGIALSTGLCGLLHASLLGWWLYRRNIYRPGAETVRLLLWLLLACAAMVCVLLGARQLVGDWTALPLLWRLVHLAWVILVGGLVYAAVLLLAGVRFRQLREPPSD</sequence>
<evidence type="ECO:0000313" key="14">
    <source>
        <dbReference type="Proteomes" id="UP000294599"/>
    </source>
</evidence>
<keyword evidence="4 10" id="KW-0133">Cell shape</keyword>
<dbReference type="AlphaFoldDB" id="A0A4S3KYE3"/>
<comment type="function">
    <text evidence="8 10 11">Involved in peptidoglycan biosynthesis. Transports lipid-linked peptidoglycan precursors from the inner to the outer leaflet of the cytoplasmic membrane.</text>
</comment>
<dbReference type="OrthoDB" id="9816572at2"/>
<dbReference type="GO" id="GO:0034204">
    <property type="term" value="P:lipid translocation"/>
    <property type="evidence" value="ECO:0007669"/>
    <property type="project" value="TreeGrafter"/>
</dbReference>
<keyword evidence="7 10" id="KW-0472">Membrane</keyword>
<dbReference type="InterPro" id="IPR051050">
    <property type="entry name" value="Lipid_II_flippase_MurJ/MviN"/>
</dbReference>
<evidence type="ECO:0000256" key="8">
    <source>
        <dbReference type="ARBA" id="ARBA00060041"/>
    </source>
</evidence>
<evidence type="ECO:0000256" key="2">
    <source>
        <dbReference type="ARBA" id="ARBA00022475"/>
    </source>
</evidence>
<feature type="transmembrane region" description="Helical" evidence="10">
    <location>
        <begin position="449"/>
        <end position="469"/>
    </location>
</feature>
<feature type="transmembrane region" description="Helical" evidence="10">
    <location>
        <begin position="229"/>
        <end position="254"/>
    </location>
</feature>
<keyword evidence="2 10" id="KW-1003">Cell membrane</keyword>
<feature type="transmembrane region" description="Helical" evidence="10">
    <location>
        <begin position="83"/>
        <end position="110"/>
    </location>
</feature>
<protein>
    <recommendedName>
        <fullName evidence="10">Probable lipid II flippase MurJ</fullName>
    </recommendedName>
</protein>
<comment type="pathway">
    <text evidence="10">Cell wall biogenesis; peptidoglycan biosynthesis.</text>
</comment>
<dbReference type="GO" id="GO:0015648">
    <property type="term" value="F:lipid-linked peptidoglycan transporter activity"/>
    <property type="evidence" value="ECO:0007669"/>
    <property type="project" value="UniProtKB-UniRule"/>
</dbReference>
<feature type="transmembrane region" description="Helical" evidence="10">
    <location>
        <begin position="415"/>
        <end position="437"/>
    </location>
</feature>
<dbReference type="PANTHER" id="PTHR47019">
    <property type="entry name" value="LIPID II FLIPPASE MURJ"/>
    <property type="match status" value="1"/>
</dbReference>
<feature type="transmembrane region" description="Helical" evidence="10">
    <location>
        <begin position="158"/>
        <end position="180"/>
    </location>
</feature>
<evidence type="ECO:0000256" key="1">
    <source>
        <dbReference type="ARBA" id="ARBA00004651"/>
    </source>
</evidence>
<dbReference type="HAMAP" id="MF_02078">
    <property type="entry name" value="MurJ_MviN"/>
    <property type="match status" value="1"/>
</dbReference>
<dbReference type="GO" id="GO:0009252">
    <property type="term" value="P:peptidoglycan biosynthetic process"/>
    <property type="evidence" value="ECO:0007669"/>
    <property type="project" value="UniProtKB-UniRule"/>
</dbReference>
<evidence type="ECO:0000256" key="11">
    <source>
        <dbReference type="PIRNR" id="PIRNR002869"/>
    </source>
</evidence>
<feature type="signal peptide" evidence="12">
    <location>
        <begin position="1"/>
        <end position="23"/>
    </location>
</feature>
<dbReference type="EMBL" id="SMAF01000004">
    <property type="protein sequence ID" value="TCT00172.1"/>
    <property type="molecule type" value="Genomic_DNA"/>
</dbReference>
<organism evidence="13 14">
    <name type="scientific">Pseudofulvimonas gallinarii</name>
    <dbReference type="NCBI Taxonomy" id="634155"/>
    <lineage>
        <taxon>Bacteria</taxon>
        <taxon>Pseudomonadati</taxon>
        <taxon>Pseudomonadota</taxon>
        <taxon>Gammaproteobacteria</taxon>
        <taxon>Lysobacterales</taxon>
        <taxon>Rhodanobacteraceae</taxon>
        <taxon>Pseudofulvimonas</taxon>
    </lineage>
</organism>
<keyword evidence="3 10" id="KW-0812">Transmembrane</keyword>
<comment type="caution">
    <text evidence="13">The sequence shown here is derived from an EMBL/GenBank/DDBJ whole genome shotgun (WGS) entry which is preliminary data.</text>
</comment>
<dbReference type="Proteomes" id="UP000294599">
    <property type="component" value="Unassembled WGS sequence"/>
</dbReference>
<comment type="subcellular location">
    <subcellularLocation>
        <location evidence="10">Cell inner membrane</location>
        <topology evidence="10">Multi-pass membrane protein</topology>
    </subcellularLocation>
    <subcellularLocation>
        <location evidence="1">Cell membrane</location>
        <topology evidence="1">Multi-pass membrane protein</topology>
    </subcellularLocation>
</comment>
<evidence type="ECO:0000256" key="6">
    <source>
        <dbReference type="ARBA" id="ARBA00022989"/>
    </source>
</evidence>
<proteinExistence type="inferred from homology"/>
<feature type="transmembrane region" description="Helical" evidence="10">
    <location>
        <begin position="274"/>
        <end position="292"/>
    </location>
</feature>
<keyword evidence="10 11" id="KW-0961">Cell wall biogenesis/degradation</keyword>
<dbReference type="UniPathway" id="UPA00219"/>
<keyword evidence="6 10" id="KW-1133">Transmembrane helix</keyword>
<accession>A0A4S3KYE3</accession>
<evidence type="ECO:0000313" key="13">
    <source>
        <dbReference type="EMBL" id="TCT00172.1"/>
    </source>
</evidence>
<evidence type="ECO:0000256" key="10">
    <source>
        <dbReference type="HAMAP-Rule" id="MF_02078"/>
    </source>
</evidence>
<dbReference type="CDD" id="cd13123">
    <property type="entry name" value="MATE_MurJ_like"/>
    <property type="match status" value="1"/>
</dbReference>
<feature type="transmembrane region" description="Helical" evidence="10">
    <location>
        <begin position="349"/>
        <end position="371"/>
    </location>
</feature>
<evidence type="ECO:0000256" key="3">
    <source>
        <dbReference type="ARBA" id="ARBA00022692"/>
    </source>
</evidence>
<feature type="transmembrane region" description="Helical" evidence="10">
    <location>
        <begin position="481"/>
        <end position="506"/>
    </location>
</feature>
<dbReference type="PRINTS" id="PR01806">
    <property type="entry name" value="VIRFACTRMVIN"/>
</dbReference>
<dbReference type="RefSeq" id="WP_123521681.1">
    <property type="nucleotide sequence ID" value="NZ_JBHLWF010000088.1"/>
</dbReference>
<keyword evidence="5 10" id="KW-0573">Peptidoglycan synthesis</keyword>
<keyword evidence="10" id="KW-0997">Cell inner membrane</keyword>
<evidence type="ECO:0000256" key="4">
    <source>
        <dbReference type="ARBA" id="ARBA00022960"/>
    </source>
</evidence>
<dbReference type="GO" id="GO:0008360">
    <property type="term" value="P:regulation of cell shape"/>
    <property type="evidence" value="ECO:0007669"/>
    <property type="project" value="UniProtKB-UniRule"/>
</dbReference>
<evidence type="ECO:0000256" key="5">
    <source>
        <dbReference type="ARBA" id="ARBA00022984"/>
    </source>
</evidence>
<name>A0A4S3KYE3_9GAMM</name>
<feature type="transmembrane region" description="Helical" evidence="10">
    <location>
        <begin position="130"/>
        <end position="151"/>
    </location>
</feature>
<feature type="transmembrane region" description="Helical" evidence="10">
    <location>
        <begin position="186"/>
        <end position="209"/>
    </location>
</feature>
<feature type="chain" id="PRO_5030100325" description="Probable lipid II flippase MurJ" evidence="12">
    <location>
        <begin position="24"/>
        <end position="519"/>
    </location>
</feature>
<reference evidence="13 14" key="1">
    <citation type="submission" date="2019-03" db="EMBL/GenBank/DDBJ databases">
        <title>Genomic Encyclopedia of Type Strains, Phase IV (KMG-IV): sequencing the most valuable type-strain genomes for metagenomic binning, comparative biology and taxonomic classification.</title>
        <authorList>
            <person name="Goeker M."/>
        </authorList>
    </citation>
    <scope>NUCLEOTIDE SEQUENCE [LARGE SCALE GENOMIC DNA]</scope>
    <source>
        <strain evidence="13 14">DSM 21944</strain>
    </source>
</reference>
<evidence type="ECO:0000256" key="12">
    <source>
        <dbReference type="SAM" id="SignalP"/>
    </source>
</evidence>
<evidence type="ECO:0000256" key="9">
    <source>
        <dbReference type="ARBA" id="ARBA00061532"/>
    </source>
</evidence>
<evidence type="ECO:0000256" key="7">
    <source>
        <dbReference type="ARBA" id="ARBA00023136"/>
    </source>
</evidence>
<dbReference type="PANTHER" id="PTHR47019:SF1">
    <property type="entry name" value="LIPID II FLIPPASE MURJ"/>
    <property type="match status" value="1"/>
</dbReference>
<dbReference type="GO" id="GO:0071555">
    <property type="term" value="P:cell wall organization"/>
    <property type="evidence" value="ECO:0007669"/>
    <property type="project" value="UniProtKB-UniRule"/>
</dbReference>
<feature type="transmembrane region" description="Helical" evidence="10">
    <location>
        <begin position="383"/>
        <end position="403"/>
    </location>
</feature>
<dbReference type="NCBIfam" id="TIGR01695">
    <property type="entry name" value="murJ_mviN"/>
    <property type="match status" value="1"/>
</dbReference>
<dbReference type="GO" id="GO:0005886">
    <property type="term" value="C:plasma membrane"/>
    <property type="evidence" value="ECO:0007669"/>
    <property type="project" value="UniProtKB-SubCell"/>
</dbReference>
<gene>
    <name evidence="10" type="primary">murJ</name>
    <name evidence="13" type="ORF">EDC25_104164</name>
</gene>
<keyword evidence="14" id="KW-1185">Reference proteome</keyword>
<keyword evidence="12" id="KW-0732">Signal</keyword>
<comment type="similarity">
    <text evidence="9 10 11">Belongs to the MurJ/MviN family.</text>
</comment>
<dbReference type="PIRSF" id="PIRSF002869">
    <property type="entry name" value="MviN"/>
    <property type="match status" value="1"/>
</dbReference>
<feature type="transmembrane region" description="Helical" evidence="10">
    <location>
        <begin position="313"/>
        <end position="337"/>
    </location>
</feature>
<dbReference type="Pfam" id="PF03023">
    <property type="entry name" value="MurJ"/>
    <property type="match status" value="1"/>
</dbReference>